<proteinExistence type="inferred from homology"/>
<evidence type="ECO:0000313" key="8">
    <source>
        <dbReference type="EMBL" id="MBM9432690.1"/>
    </source>
</evidence>
<name>A0ABS2TDG6_9ACTO</name>
<dbReference type="Proteomes" id="UP000705983">
    <property type="component" value="Unassembled WGS sequence"/>
</dbReference>
<feature type="transmembrane region" description="Helical" evidence="6">
    <location>
        <begin position="123"/>
        <end position="143"/>
    </location>
</feature>
<evidence type="ECO:0000256" key="1">
    <source>
        <dbReference type="ARBA" id="ARBA00004141"/>
    </source>
</evidence>
<feature type="transmembrane region" description="Helical" evidence="6">
    <location>
        <begin position="95"/>
        <end position="117"/>
    </location>
</feature>
<dbReference type="EMBL" id="JAFFJS010000001">
    <property type="protein sequence ID" value="MBM9432690.1"/>
    <property type="molecule type" value="Genomic_DNA"/>
</dbReference>
<keyword evidence="4 6" id="KW-1133">Transmembrane helix</keyword>
<feature type="transmembrane region" description="Helical" evidence="6">
    <location>
        <begin position="21"/>
        <end position="45"/>
    </location>
</feature>
<keyword evidence="9" id="KW-1185">Reference proteome</keyword>
<dbReference type="RefSeq" id="WP_182173152.1">
    <property type="nucleotide sequence ID" value="NZ_CP059676.1"/>
</dbReference>
<feature type="domain" description="GtrA/DPMS transmembrane" evidence="7">
    <location>
        <begin position="24"/>
        <end position="150"/>
    </location>
</feature>
<reference evidence="9" key="1">
    <citation type="submission" date="2021-02" db="EMBL/GenBank/DDBJ databases">
        <title>Leucobacter sp. CX169.</title>
        <authorList>
            <person name="Cheng Y."/>
        </authorList>
    </citation>
    <scope>NUCLEOTIDE SEQUENCE [LARGE SCALE GENOMIC DNA]</scope>
    <source>
        <strain evidence="9">JY899</strain>
    </source>
</reference>
<keyword evidence="3 6" id="KW-0812">Transmembrane</keyword>
<dbReference type="InterPro" id="IPR051401">
    <property type="entry name" value="GtrA_CellWall_Glycosyl"/>
</dbReference>
<evidence type="ECO:0000256" key="2">
    <source>
        <dbReference type="ARBA" id="ARBA00009399"/>
    </source>
</evidence>
<comment type="subcellular location">
    <subcellularLocation>
        <location evidence="1">Membrane</location>
        <topology evidence="1">Multi-pass membrane protein</topology>
    </subcellularLocation>
</comment>
<evidence type="ECO:0000256" key="5">
    <source>
        <dbReference type="ARBA" id="ARBA00023136"/>
    </source>
</evidence>
<dbReference type="PANTHER" id="PTHR38459">
    <property type="entry name" value="PROPHAGE BACTOPRENOL-LINKED GLUCOSE TRANSLOCASE HOMOLOG"/>
    <property type="match status" value="1"/>
</dbReference>
<organism evidence="8 9">
    <name type="scientific">Flaviflexus equikiangi</name>
    <dbReference type="NCBI Taxonomy" id="2758573"/>
    <lineage>
        <taxon>Bacteria</taxon>
        <taxon>Bacillati</taxon>
        <taxon>Actinomycetota</taxon>
        <taxon>Actinomycetes</taxon>
        <taxon>Actinomycetales</taxon>
        <taxon>Actinomycetaceae</taxon>
        <taxon>Flaviflexus</taxon>
    </lineage>
</organism>
<comment type="caution">
    <text evidence="8">The sequence shown here is derived from an EMBL/GenBank/DDBJ whole genome shotgun (WGS) entry which is preliminary data.</text>
</comment>
<comment type="similarity">
    <text evidence="2">Belongs to the GtrA family.</text>
</comment>
<feature type="transmembrane region" description="Helical" evidence="6">
    <location>
        <begin position="57"/>
        <end position="74"/>
    </location>
</feature>
<dbReference type="InterPro" id="IPR007267">
    <property type="entry name" value="GtrA_DPMS_TM"/>
</dbReference>
<gene>
    <name evidence="8" type="ORF">JVW63_03095</name>
</gene>
<keyword evidence="5 6" id="KW-0472">Membrane</keyword>
<accession>A0ABS2TDG6</accession>
<evidence type="ECO:0000256" key="3">
    <source>
        <dbReference type="ARBA" id="ARBA00022692"/>
    </source>
</evidence>
<protein>
    <submittedName>
        <fullName evidence="8">GtrA family protein</fullName>
    </submittedName>
</protein>
<sequence>MFSRFVRRLLRGQTLKEWLVEFLRFCTIGLGAYVVDIGLFNLLAYHWPVALPFDQSMTAKTISVSVSIVFAWVGNRLWTFREKAQNNRRREFTMFVLVNLGGMAIALGCLGVSRFILDYDSQFADNVAANGVGLVLGTAFRYVCYRYLVFASPAPATGSHRDESALR</sequence>
<dbReference type="PANTHER" id="PTHR38459:SF1">
    <property type="entry name" value="PROPHAGE BACTOPRENOL-LINKED GLUCOSE TRANSLOCASE HOMOLOG"/>
    <property type="match status" value="1"/>
</dbReference>
<evidence type="ECO:0000313" key="9">
    <source>
        <dbReference type="Proteomes" id="UP000705983"/>
    </source>
</evidence>
<evidence type="ECO:0000256" key="4">
    <source>
        <dbReference type="ARBA" id="ARBA00022989"/>
    </source>
</evidence>
<dbReference type="Pfam" id="PF04138">
    <property type="entry name" value="GtrA_DPMS_TM"/>
    <property type="match status" value="1"/>
</dbReference>
<evidence type="ECO:0000256" key="6">
    <source>
        <dbReference type="SAM" id="Phobius"/>
    </source>
</evidence>
<evidence type="ECO:0000259" key="7">
    <source>
        <dbReference type="Pfam" id="PF04138"/>
    </source>
</evidence>